<dbReference type="AlphaFoldDB" id="A0A5M3VS65"/>
<dbReference type="Gene3D" id="3.40.50.720">
    <property type="entry name" value="NAD(P)-binding Rossmann-like Domain"/>
    <property type="match status" value="1"/>
</dbReference>
<sequence length="274" mass="29552">MFGLGVERFAELAGEVDVICHNGGVINFAESYGALKAVNVGGSVEVLRLAALGGGIPVHYVSTLGVHLGDAYRGVRVTEVDEPVDPAGVRGGYNQSKWVADRLMAEARRRGVPVSVHRPARIGGDSRTGVGNDGDYFSRLLATCARVSMVPDLPYEEDVAPVDYVADAIVYLLGRPAGEDYHYYNSATICYGEIAEVLGARLVPWREWREAVVGRLAELPIAPFATVLSEETPVFSRPVFDCSRTERVLAEAGIVCPPADRGLIRAYLEAMCLI</sequence>
<evidence type="ECO:0000256" key="1">
    <source>
        <dbReference type="ARBA" id="ARBA00022450"/>
    </source>
</evidence>
<dbReference type="PANTHER" id="PTHR44845:SF6">
    <property type="entry name" value="BETA-ALANINE-ACTIVATING ENZYME"/>
    <property type="match status" value="1"/>
</dbReference>
<accession>A0A5M3VS65</accession>
<protein>
    <recommendedName>
        <fullName evidence="3">Thioester reductase (TE) domain-containing protein</fullName>
    </recommendedName>
</protein>
<organism evidence="4 5">
    <name type="scientific">Acrocarpospora corrugata</name>
    <dbReference type="NCBI Taxonomy" id="35763"/>
    <lineage>
        <taxon>Bacteria</taxon>
        <taxon>Bacillati</taxon>
        <taxon>Actinomycetota</taxon>
        <taxon>Actinomycetes</taxon>
        <taxon>Streptosporangiales</taxon>
        <taxon>Streptosporangiaceae</taxon>
        <taxon>Acrocarpospora</taxon>
    </lineage>
</organism>
<comment type="caution">
    <text evidence="4">The sequence shown here is derived from an EMBL/GenBank/DDBJ whole genome shotgun (WGS) entry which is preliminary data.</text>
</comment>
<dbReference type="PANTHER" id="PTHR44845">
    <property type="entry name" value="CARRIER DOMAIN-CONTAINING PROTEIN"/>
    <property type="match status" value="1"/>
</dbReference>
<reference evidence="4 5" key="1">
    <citation type="submission" date="2019-10" db="EMBL/GenBank/DDBJ databases">
        <title>Whole genome shotgun sequence of Acrocarpospora corrugata NBRC 13972.</title>
        <authorList>
            <person name="Ichikawa N."/>
            <person name="Kimura A."/>
            <person name="Kitahashi Y."/>
            <person name="Komaki H."/>
            <person name="Oguchi A."/>
        </authorList>
    </citation>
    <scope>NUCLEOTIDE SEQUENCE [LARGE SCALE GENOMIC DNA]</scope>
    <source>
        <strain evidence="4 5">NBRC 13972</strain>
    </source>
</reference>
<keyword evidence="2" id="KW-0597">Phosphoprotein</keyword>
<proteinExistence type="predicted"/>
<gene>
    <name evidence="4" type="ORF">Acor_16900</name>
</gene>
<evidence type="ECO:0000313" key="5">
    <source>
        <dbReference type="Proteomes" id="UP000334990"/>
    </source>
</evidence>
<dbReference type="Pfam" id="PF07993">
    <property type="entry name" value="NAD_binding_4"/>
    <property type="match status" value="1"/>
</dbReference>
<name>A0A5M3VS65_9ACTN</name>
<keyword evidence="5" id="KW-1185">Reference proteome</keyword>
<dbReference type="Proteomes" id="UP000334990">
    <property type="component" value="Unassembled WGS sequence"/>
</dbReference>
<dbReference type="InterPro" id="IPR036291">
    <property type="entry name" value="NAD(P)-bd_dom_sf"/>
</dbReference>
<keyword evidence="1" id="KW-0596">Phosphopantetheine</keyword>
<evidence type="ECO:0000313" key="4">
    <source>
        <dbReference type="EMBL" id="GER99626.1"/>
    </source>
</evidence>
<dbReference type="EMBL" id="BLAD01000041">
    <property type="protein sequence ID" value="GER99626.1"/>
    <property type="molecule type" value="Genomic_DNA"/>
</dbReference>
<dbReference type="InterPro" id="IPR013120">
    <property type="entry name" value="FAR_NAD-bd"/>
</dbReference>
<dbReference type="SUPFAM" id="SSF51735">
    <property type="entry name" value="NAD(P)-binding Rossmann-fold domains"/>
    <property type="match status" value="1"/>
</dbReference>
<evidence type="ECO:0000256" key="2">
    <source>
        <dbReference type="ARBA" id="ARBA00022553"/>
    </source>
</evidence>
<feature type="domain" description="Thioester reductase (TE)" evidence="3">
    <location>
        <begin position="2"/>
        <end position="169"/>
    </location>
</feature>
<evidence type="ECO:0000259" key="3">
    <source>
        <dbReference type="Pfam" id="PF07993"/>
    </source>
</evidence>